<dbReference type="EMBL" id="JBDKWZ010000017">
    <property type="protein sequence ID" value="MEN7550852.1"/>
    <property type="molecule type" value="Genomic_DNA"/>
</dbReference>
<dbReference type="NCBIfam" id="NF001097">
    <property type="entry name" value="PRK00129.1"/>
    <property type="match status" value="1"/>
</dbReference>
<feature type="domain" description="Phosphoribosyltransferase" evidence="1">
    <location>
        <begin position="10"/>
        <end position="211"/>
    </location>
</feature>
<sequence>MVNLSTFNSIANHIIAELRDVQVQKDSQRFRKNMEKLGGILAYEASKNLSYQPTEIQTPLGKSPSAIIDTKIVIATILRAGVPLYQGVLNYFDKADSAFVGAFRNEDGDAEHLTVSTHYTAGPSIKDKILIIADPMIATGKSLLSAYQAICKGNSPKELLILSAIASQPGIDFLEKHLSNFSLYVGAVDPQLNQHAYIVPGLGDAGDLAFGEKI</sequence>
<evidence type="ECO:0000313" key="2">
    <source>
        <dbReference type="EMBL" id="MEN7550852.1"/>
    </source>
</evidence>
<dbReference type="InterPro" id="IPR000836">
    <property type="entry name" value="PRTase_dom"/>
</dbReference>
<keyword evidence="2" id="KW-0328">Glycosyltransferase</keyword>
<dbReference type="InterPro" id="IPR050137">
    <property type="entry name" value="PyrR_bifunctional"/>
</dbReference>
<dbReference type="Gene3D" id="3.40.50.2020">
    <property type="match status" value="1"/>
</dbReference>
<evidence type="ECO:0000259" key="1">
    <source>
        <dbReference type="Pfam" id="PF14681"/>
    </source>
</evidence>
<gene>
    <name evidence="2" type="primary">upp</name>
    <name evidence="2" type="ORF">AAG747_23225</name>
</gene>
<dbReference type="Proteomes" id="UP001403385">
    <property type="component" value="Unassembled WGS sequence"/>
</dbReference>
<dbReference type="EC" id="2.4.2.9" evidence="2"/>
<dbReference type="PANTHER" id="PTHR11608:SF0">
    <property type="entry name" value="BIFUNCTIONAL PROTEIN PYRR"/>
    <property type="match status" value="1"/>
</dbReference>
<accession>A0AAW9SBN4</accession>
<keyword evidence="2" id="KW-0808">Transferase</keyword>
<dbReference type="Pfam" id="PF14681">
    <property type="entry name" value="UPRTase"/>
    <property type="match status" value="1"/>
</dbReference>
<dbReference type="AlphaFoldDB" id="A0AAW9SBN4"/>
<protein>
    <submittedName>
        <fullName evidence="2">Uracil phosphoribosyltransferase</fullName>
        <ecNumber evidence="2">2.4.2.9</ecNumber>
    </submittedName>
</protein>
<keyword evidence="3" id="KW-1185">Reference proteome</keyword>
<evidence type="ECO:0000313" key="3">
    <source>
        <dbReference type="Proteomes" id="UP001403385"/>
    </source>
</evidence>
<dbReference type="CDD" id="cd06223">
    <property type="entry name" value="PRTases_typeI"/>
    <property type="match status" value="1"/>
</dbReference>
<dbReference type="SUPFAM" id="SSF53271">
    <property type="entry name" value="PRTase-like"/>
    <property type="match status" value="1"/>
</dbReference>
<dbReference type="PANTHER" id="PTHR11608">
    <property type="entry name" value="BIFUNCTIONAL PROTEIN PYRR"/>
    <property type="match status" value="1"/>
</dbReference>
<dbReference type="InterPro" id="IPR029057">
    <property type="entry name" value="PRTase-like"/>
</dbReference>
<reference evidence="2 3" key="1">
    <citation type="submission" date="2024-04" db="EMBL/GenBank/DDBJ databases">
        <title>Novel genus in family Flammeovirgaceae.</title>
        <authorList>
            <person name="Nguyen T.H."/>
            <person name="Vuong T.Q."/>
            <person name="Le H."/>
            <person name="Kim S.-G."/>
        </authorList>
    </citation>
    <scope>NUCLEOTIDE SEQUENCE [LARGE SCALE GENOMIC DNA]</scope>
    <source>
        <strain evidence="2 3">JCM 23209</strain>
    </source>
</reference>
<organism evidence="2 3">
    <name type="scientific">Rapidithrix thailandica</name>
    <dbReference type="NCBI Taxonomy" id="413964"/>
    <lineage>
        <taxon>Bacteria</taxon>
        <taxon>Pseudomonadati</taxon>
        <taxon>Bacteroidota</taxon>
        <taxon>Cytophagia</taxon>
        <taxon>Cytophagales</taxon>
        <taxon>Flammeovirgaceae</taxon>
        <taxon>Rapidithrix</taxon>
    </lineage>
</organism>
<dbReference type="RefSeq" id="WP_346823632.1">
    <property type="nucleotide sequence ID" value="NZ_JBDKWZ010000017.1"/>
</dbReference>
<proteinExistence type="predicted"/>
<name>A0AAW9SBN4_9BACT</name>
<comment type="caution">
    <text evidence="2">The sequence shown here is derived from an EMBL/GenBank/DDBJ whole genome shotgun (WGS) entry which is preliminary data.</text>
</comment>
<dbReference type="GO" id="GO:0004845">
    <property type="term" value="F:uracil phosphoribosyltransferase activity"/>
    <property type="evidence" value="ECO:0007669"/>
    <property type="project" value="UniProtKB-EC"/>
</dbReference>